<evidence type="ECO:0000256" key="1">
    <source>
        <dbReference type="ARBA" id="ARBA00004442"/>
    </source>
</evidence>
<protein>
    <submittedName>
        <fullName evidence="10">Transporter</fullName>
    </submittedName>
</protein>
<dbReference type="PANTHER" id="PTHR30026">
    <property type="entry name" value="OUTER MEMBRANE PROTEIN TOLC"/>
    <property type="match status" value="1"/>
</dbReference>
<evidence type="ECO:0000256" key="5">
    <source>
        <dbReference type="ARBA" id="ARBA00022692"/>
    </source>
</evidence>
<evidence type="ECO:0000256" key="8">
    <source>
        <dbReference type="SAM" id="Coils"/>
    </source>
</evidence>
<keyword evidence="6" id="KW-0472">Membrane</keyword>
<keyword evidence="9" id="KW-0732">Signal</keyword>
<evidence type="ECO:0000313" key="11">
    <source>
        <dbReference type="Proteomes" id="UP000765802"/>
    </source>
</evidence>
<evidence type="ECO:0000256" key="7">
    <source>
        <dbReference type="ARBA" id="ARBA00023237"/>
    </source>
</evidence>
<organism evidence="10 11">
    <name type="scientific">Flavihumibacter stibioxidans</name>
    <dbReference type="NCBI Taxonomy" id="1834163"/>
    <lineage>
        <taxon>Bacteria</taxon>
        <taxon>Pseudomonadati</taxon>
        <taxon>Bacteroidota</taxon>
        <taxon>Chitinophagia</taxon>
        <taxon>Chitinophagales</taxon>
        <taxon>Chitinophagaceae</taxon>
        <taxon>Flavihumibacter</taxon>
    </lineage>
</organism>
<reference evidence="10 11" key="1">
    <citation type="submission" date="2016-07" db="EMBL/GenBank/DDBJ databases">
        <title>Genome analysis of Flavihumibacter stibioxidans YS-17.</title>
        <authorList>
            <person name="Shi K."/>
            <person name="Han Y."/>
            <person name="Wang G."/>
        </authorList>
    </citation>
    <scope>NUCLEOTIDE SEQUENCE [LARGE SCALE GENOMIC DNA]</scope>
    <source>
        <strain evidence="10 11">YS-17</strain>
    </source>
</reference>
<evidence type="ECO:0000256" key="3">
    <source>
        <dbReference type="ARBA" id="ARBA00022448"/>
    </source>
</evidence>
<dbReference type="InterPro" id="IPR003423">
    <property type="entry name" value="OMP_efflux"/>
</dbReference>
<accession>A0ABR7MC19</accession>
<evidence type="ECO:0000256" key="4">
    <source>
        <dbReference type="ARBA" id="ARBA00022452"/>
    </source>
</evidence>
<dbReference type="InterPro" id="IPR051906">
    <property type="entry name" value="TolC-like"/>
</dbReference>
<dbReference type="Pfam" id="PF02321">
    <property type="entry name" value="OEP"/>
    <property type="match status" value="2"/>
</dbReference>
<evidence type="ECO:0000256" key="9">
    <source>
        <dbReference type="SAM" id="SignalP"/>
    </source>
</evidence>
<evidence type="ECO:0000313" key="10">
    <source>
        <dbReference type="EMBL" id="MBC6492098.1"/>
    </source>
</evidence>
<dbReference type="EMBL" id="MBUA01000027">
    <property type="protein sequence ID" value="MBC6492098.1"/>
    <property type="molecule type" value="Genomic_DNA"/>
</dbReference>
<evidence type="ECO:0000256" key="6">
    <source>
        <dbReference type="ARBA" id="ARBA00023136"/>
    </source>
</evidence>
<keyword evidence="4" id="KW-1134">Transmembrane beta strand</keyword>
<keyword evidence="8" id="KW-0175">Coiled coil</keyword>
<feature type="chain" id="PRO_5046814661" evidence="9">
    <location>
        <begin position="25"/>
        <end position="441"/>
    </location>
</feature>
<name>A0ABR7MC19_9BACT</name>
<feature type="signal peptide" evidence="9">
    <location>
        <begin position="1"/>
        <end position="24"/>
    </location>
</feature>
<comment type="similarity">
    <text evidence="2">Belongs to the outer membrane factor (OMF) (TC 1.B.17) family.</text>
</comment>
<comment type="subcellular location">
    <subcellularLocation>
        <location evidence="1">Cell outer membrane</location>
    </subcellularLocation>
</comment>
<keyword evidence="11" id="KW-1185">Reference proteome</keyword>
<gene>
    <name evidence="10" type="ORF">BC349_13640</name>
</gene>
<dbReference type="SUPFAM" id="SSF56954">
    <property type="entry name" value="Outer membrane efflux proteins (OEP)"/>
    <property type="match status" value="1"/>
</dbReference>
<proteinExistence type="inferred from homology"/>
<sequence>MANTRLRSGFLFFLLPLLSTAAIAQDSTKILSLDEAVNAALANNSQIRIARADEKIAQAKFKQTDAVFMPQVSFSYAAMTTNNPLNAFGFKLQQQVIKQSDFNPDLLNKPGNTGDFVTKLDVLQPIVNPDHWFMRKGAQKQIELYQLQTQRGEDFIRFETEKAYLQLNLVYESVKVLEEALATTKALYTFTNNRYEQGLLQKSDLLNVQVQVTAMEAHLATAKNNIRNASDYIGFLMGMQTGIIYETTESRKAEGSAMTDSLPLNRADFKAMKAAIEATDLMIQSNKKSYLPRLNAFGTYQLNDKSMLGFGSNAYLAGLQLSWDIFKGMRTKNTIATQVAEKNKLAHQLDDQVAQGQLALNKARRDLADAEFTIRQREAAVAQAEEAFRILNNRYQQGLVNTTDVLMAQTQLSQQKLQLAQASYNRQVTISHIALLTTTSR</sequence>
<keyword evidence="5" id="KW-0812">Transmembrane</keyword>
<comment type="caution">
    <text evidence="10">The sequence shown here is derived from an EMBL/GenBank/DDBJ whole genome shotgun (WGS) entry which is preliminary data.</text>
</comment>
<feature type="coiled-coil region" evidence="8">
    <location>
        <begin position="367"/>
        <end position="394"/>
    </location>
</feature>
<keyword evidence="3" id="KW-0813">Transport</keyword>
<dbReference type="Proteomes" id="UP000765802">
    <property type="component" value="Unassembled WGS sequence"/>
</dbReference>
<dbReference type="Gene3D" id="1.20.1600.10">
    <property type="entry name" value="Outer membrane efflux proteins (OEP)"/>
    <property type="match status" value="1"/>
</dbReference>
<dbReference type="PANTHER" id="PTHR30026:SF20">
    <property type="entry name" value="OUTER MEMBRANE PROTEIN TOLC"/>
    <property type="match status" value="1"/>
</dbReference>
<keyword evidence="7" id="KW-0998">Cell outer membrane</keyword>
<evidence type="ECO:0000256" key="2">
    <source>
        <dbReference type="ARBA" id="ARBA00007613"/>
    </source>
</evidence>